<keyword evidence="8" id="KW-1185">Reference proteome</keyword>
<dbReference type="SUPFAM" id="SSF56762">
    <property type="entry name" value="HydB/Nqo4-like"/>
    <property type="match status" value="1"/>
</dbReference>
<evidence type="ECO:0000256" key="5">
    <source>
        <dbReference type="ARBA" id="ARBA00023002"/>
    </source>
</evidence>
<feature type="binding site" evidence="6">
    <location>
        <position position="443"/>
    </location>
    <ligand>
        <name>Ni(2+)</name>
        <dbReference type="ChEBI" id="CHEBI:49786"/>
    </ligand>
</feature>
<dbReference type="AlphaFoldDB" id="A0A9J7BR97"/>
<keyword evidence="3 6" id="KW-0533">Nickel</keyword>
<dbReference type="InterPro" id="IPR029014">
    <property type="entry name" value="NiFe-Hase_large"/>
</dbReference>
<feature type="binding site" evidence="6">
    <location>
        <position position="449"/>
    </location>
    <ligand>
        <name>Mg(2+)</name>
        <dbReference type="ChEBI" id="CHEBI:18420"/>
    </ligand>
</feature>
<evidence type="ECO:0000256" key="1">
    <source>
        <dbReference type="ARBA" id="ARBA00001967"/>
    </source>
</evidence>
<feature type="binding site" evidence="6">
    <location>
        <position position="43"/>
    </location>
    <ligand>
        <name>Mg(2+)</name>
        <dbReference type="ChEBI" id="CHEBI:18420"/>
    </ligand>
</feature>
<evidence type="ECO:0000313" key="8">
    <source>
        <dbReference type="Proteomes" id="UP001059380"/>
    </source>
</evidence>
<comment type="cofactor">
    <cofactor evidence="6">
        <name>Fe cation</name>
        <dbReference type="ChEBI" id="CHEBI:24875"/>
    </cofactor>
</comment>
<proteinExistence type="inferred from homology"/>
<evidence type="ECO:0000256" key="2">
    <source>
        <dbReference type="ARBA" id="ARBA00009292"/>
    </source>
</evidence>
<reference evidence="7" key="1">
    <citation type="submission" date="2021-04" db="EMBL/GenBank/DDBJ databases">
        <title>Phylogenetic analysis of Acidobacteriaceae.</title>
        <authorList>
            <person name="Qiu L."/>
            <person name="Zhang Q."/>
        </authorList>
    </citation>
    <scope>NUCLEOTIDE SEQUENCE</scope>
    <source>
        <strain evidence="7">DSM 25168</strain>
    </source>
</reference>
<feature type="binding site" evidence="6">
    <location>
        <position position="446"/>
    </location>
    <ligand>
        <name>Fe cation</name>
        <dbReference type="ChEBI" id="CHEBI:24875"/>
    </ligand>
</feature>
<feature type="binding site" evidence="6">
    <location>
        <position position="65"/>
    </location>
    <ligand>
        <name>Ni(2+)</name>
        <dbReference type="ChEBI" id="CHEBI:49786"/>
    </ligand>
</feature>
<keyword evidence="6" id="KW-0460">Magnesium</keyword>
<dbReference type="KEGG" id="orp:MOP44_23900"/>
<gene>
    <name evidence="7" type="ORF">MOP44_23900</name>
</gene>
<protein>
    <submittedName>
        <fullName evidence="7">Ni/Fe hydrogenase subunit alpha</fullName>
    </submittedName>
</protein>
<keyword evidence="4 6" id="KW-0479">Metal-binding</keyword>
<dbReference type="PANTHER" id="PTHR43600">
    <property type="entry name" value="COENZYME F420 HYDROGENASE, SUBUNIT ALPHA"/>
    <property type="match status" value="1"/>
</dbReference>
<keyword evidence="6" id="KW-0408">Iron</keyword>
<evidence type="ECO:0000256" key="3">
    <source>
        <dbReference type="ARBA" id="ARBA00022596"/>
    </source>
</evidence>
<dbReference type="GO" id="GO:0008901">
    <property type="term" value="F:ferredoxin hydrogenase activity"/>
    <property type="evidence" value="ECO:0007669"/>
    <property type="project" value="InterPro"/>
</dbReference>
<comment type="similarity">
    <text evidence="2">Belongs to the [NiFe]/[NiFeSe] hydrogenase large subunit family.</text>
</comment>
<dbReference type="RefSeq" id="WP_260792932.1">
    <property type="nucleotide sequence ID" value="NZ_CP093313.1"/>
</dbReference>
<feature type="binding site" evidence="6">
    <location>
        <position position="62"/>
    </location>
    <ligand>
        <name>Mg(2+)</name>
        <dbReference type="ChEBI" id="CHEBI:18420"/>
    </ligand>
</feature>
<dbReference type="PROSITE" id="PS00508">
    <property type="entry name" value="NI_HGENASE_L_2"/>
    <property type="match status" value="1"/>
</dbReference>
<accession>A0A9J7BR97</accession>
<dbReference type="Gene3D" id="1.10.645.10">
    <property type="entry name" value="Cytochrome-c3 Hydrogenase, chain B"/>
    <property type="match status" value="1"/>
</dbReference>
<dbReference type="InterPro" id="IPR018194">
    <property type="entry name" value="Ni-dep_hyd_lsu_Ni_BS"/>
</dbReference>
<organism evidence="7 8">
    <name type="scientific">Occallatibacter riparius</name>
    <dbReference type="NCBI Taxonomy" id="1002689"/>
    <lineage>
        <taxon>Bacteria</taxon>
        <taxon>Pseudomonadati</taxon>
        <taxon>Acidobacteriota</taxon>
        <taxon>Terriglobia</taxon>
        <taxon>Terriglobales</taxon>
        <taxon>Acidobacteriaceae</taxon>
        <taxon>Occallatibacter</taxon>
    </lineage>
</organism>
<dbReference type="PANTHER" id="PTHR43600:SF2">
    <property type="entry name" value="F420-NON-REDUCING HYDROGENASE VHU SUBUNIT A"/>
    <property type="match status" value="1"/>
</dbReference>
<dbReference type="Proteomes" id="UP001059380">
    <property type="component" value="Chromosome"/>
</dbReference>
<feature type="binding site" evidence="6">
    <location>
        <position position="65"/>
    </location>
    <ligand>
        <name>Fe cation</name>
        <dbReference type="ChEBI" id="CHEBI:24875"/>
    </ligand>
</feature>
<keyword evidence="5" id="KW-0560">Oxidoreductase</keyword>
<evidence type="ECO:0000256" key="6">
    <source>
        <dbReference type="PIRSR" id="PIRSR601501-1"/>
    </source>
</evidence>
<comment type="cofactor">
    <cofactor evidence="1 6">
        <name>Ni(2+)</name>
        <dbReference type="ChEBI" id="CHEBI:49786"/>
    </cofactor>
</comment>
<name>A0A9J7BR97_9BACT</name>
<sequence>MSQTITIDPVTRLEGHGKITIQLNDQGEVADAHFHVTQVRGFERFCEGRPFYEMPALMARICGICPVSHLVASAKACEAIMSVRIPHTAAQLRRVLNLAQMVQSHSLSFFHLSSPDLLLGMESDPTKRHIFGVAAQNPELGRAGIALRRFGQRVIELLGSKRIHTGWVIPGGVTDPLTAANRDEILAMMPEAYSNVKLALAAYKQLASNFKQEIEVFANFPSMYLGLINEDDSIEFTDGTLRLIDEKGKTVEESITATQFPDLIGEAVEPYSYTKFVYYKPFGYPEGSYRVGPLARLNIVKKMGTPLAEPELAEFKQLANGPVESSFYYHHARLIEVLYGIERIEQILADPLILDKHVRATAGVNRLEGAGQSEAPRGTLHHHYKVDADGKMVWANLVVATGHNNNAMNKGVLQAAKAYVRNGKFTEGALNRVEAVIRTFDPCLSCSTHAFGQMPLAMTILSADGEVVDKVVR</sequence>
<dbReference type="EMBL" id="CP093313">
    <property type="protein sequence ID" value="UWZ83597.1"/>
    <property type="molecule type" value="Genomic_DNA"/>
</dbReference>
<evidence type="ECO:0000313" key="7">
    <source>
        <dbReference type="EMBL" id="UWZ83597.1"/>
    </source>
</evidence>
<evidence type="ECO:0000256" key="4">
    <source>
        <dbReference type="ARBA" id="ARBA00022723"/>
    </source>
</evidence>
<dbReference type="InterPro" id="IPR001501">
    <property type="entry name" value="Ni-dep_hyd_lsu"/>
</dbReference>
<dbReference type="GO" id="GO:0016151">
    <property type="term" value="F:nickel cation binding"/>
    <property type="evidence" value="ECO:0007669"/>
    <property type="project" value="InterPro"/>
</dbReference>
<feature type="binding site" evidence="6">
    <location>
        <position position="397"/>
    </location>
    <ligand>
        <name>Mg(2+)</name>
        <dbReference type="ChEBI" id="CHEBI:18420"/>
    </ligand>
</feature>
<dbReference type="Pfam" id="PF00374">
    <property type="entry name" value="NiFeSe_Hases"/>
    <property type="match status" value="2"/>
</dbReference>